<keyword evidence="2" id="KW-1185">Reference proteome</keyword>
<dbReference type="GO" id="GO:1904158">
    <property type="term" value="P:axonemal central apparatus assembly"/>
    <property type="evidence" value="ECO:0007669"/>
    <property type="project" value="TreeGrafter"/>
</dbReference>
<reference evidence="2" key="1">
    <citation type="submission" date="2023-01" db="EMBL/GenBank/DDBJ databases">
        <title>Key to firefly adult light organ development and bioluminescence: homeobox transcription factors regulate luciferase expression and transportation to peroxisome.</title>
        <authorList>
            <person name="Fu X."/>
        </authorList>
    </citation>
    <scope>NUCLEOTIDE SEQUENCE [LARGE SCALE GENOMIC DNA]</scope>
</reference>
<evidence type="ECO:0000313" key="1">
    <source>
        <dbReference type="EMBL" id="KAK4885644.1"/>
    </source>
</evidence>
<evidence type="ECO:0000313" key="2">
    <source>
        <dbReference type="Proteomes" id="UP001353858"/>
    </source>
</evidence>
<dbReference type="GO" id="GO:0003351">
    <property type="term" value="P:epithelial cilium movement involved in extracellular fluid movement"/>
    <property type="evidence" value="ECO:0007669"/>
    <property type="project" value="TreeGrafter"/>
</dbReference>
<proteinExistence type="predicted"/>
<sequence length="2356" mass="271873">MSRNISVHHNLEKLNHDTWKDIVLNSQIHLDYVNQTYDILYMVEKTENASNAVAKFYYGAKIDPLNAVKPVAYEEIVQNIREFSDTPLPGDKTAEMLYNMAAKESVSYMNRYRTLPCSWMAVLIKLHIMFLLEKDVTKAYQNVLNAKDLQLSQLTLLEGDKKLKIKNDPCDYSFVSYFKTTSTLKPILRRSAVRPEPLQVPPKHMFFVIIGFYDYELFKELFIIKVPVTGFIELMEPDSNDVCSACDCVDCGNDEEFSSIKEKVLFNFWDKFYKFFEAEDYLECFDKTFHMTIQTFADALKNGNSDNKLCFEVFINIGSEIVKVLDIQRLYVLYIRNLKMCNVTSDSEHVPIQNYSIYNNIFNLLPPECFSVPTVVDAMLEQLDHVTLNSSCNNSSIFRKRSSALEVPKIHLGIRNCIVDVLSQNLSSKCFLQNTAEETNSKICLTITRNEFLVDANNSNYIKASPYEYIRVEYLERNQHLLEKCYSALLWRKYCLPEQIRLLNCKYHLNNVAQDIDASMQEVQYIVHAILLNSIKCLGQIPLVQNTSLGSIFPPLKTPIPKLIQFQAHIKNEPKSIQVDSLNELTANAPDLVYSNNPNIYESKNIENYKWYEKLSTEVMVQELYKAEKCYGCLDYKYCAFDDSILLRFHNNLDNFGINRKTWNQSLRTYVDLKEFCKYVVYEDSRWLENQEKKYEREFEDEYKKNAKFEENMKDKFYPKLLFSDADFIQPGSFKARKLTTRSSVLESCSKNVMTSRSKVGIGSGLSVLEKLALPTELPVRQKRSVHYAKSPPYSFFAYDLSQKRIHLTGSTIVFCSQDGVKVTVDQTRFTRQPNNMSINITADEHSLILHKNDRTWLEPFTFHFCLPDDTIIAFAKPYKACNPEEKLSESIYRALNNSNQNKRQNLYFVSDRQNYVLKCFNIPFVTKKQLILSEEMLPLFLNYINKKGIPLKLVSSEQSLSIEGSGDLETILKGSLRSVRSSYKSAEGKSPRFSKSSSVDKKHKLNTRYEIKLSKKLECQSIFKAQCFKGNDEKENLKENVYKENSYNKIEPHDNIRKLVDYEEVPVFKKSNAKLITEIQKAMESQLPIFKICSSKLHRSQYVKRVKSYIEIPIGPILKRISVKPRLQPTKRQIHISKVLPIKPLIIRNYLKYELKLCLPSGLCVESIAGFDNDPFCVRQTYTDKGPQCKNIAYEVSRTYMRNGTVLVKKVDGNFVILYINGQIVNCNLPNYHEKLNCEEKRESTRKVKVGYSLSNLTYLHAFGSNSANFKKYLQRVLHRLDKHVIGKAKTNTFTSYGKCKSKTFGVPSDMIYLLQTSVAPFTKFSLVTTDGKKLKVTKTAVMKRKKFYTSVTKEYRYEEFLFDREDGTHMLFNRESELFIQFPDGTRISSFIHIQDNLVYFPEEEDESECPFSKKTSTCWRSSSEQFQDKNGWVFINLTFRFEHPNYGTVIFDGATQNAEIVLPGNLNIHISKVGEYNLEISKKISATVTTSTLIFESQLCNTCLQKCVATLNVKPLYDKIKNMVNSSSVELLQVSDSFNKKFVLNFDGQCYNNTDYINGRYNSVHCPIHNPFEYHKLFVLKRDLNGCKFWDVALYRNMIKRATDENKTVLKFHGSKTFQMYFSTTFKTPVYKPVDEKYLLPYDQPYLVMTISKPDATEVFKHLYTQRQIFKALPTLRKITCIYKTLLKHGREKNIDEIVSNKELTAFIANLLLQSVEENEKSKVQQEKLEIQMAVEAEMVPPVPLAERWRKWRQEVHMHLTKIRNKYVPLYSASKLRENLMQESAPLESVVTLLAPCTETKIEIMPSMSNIEIDNGSILSDEVENLNEGIVRSIAESTHEMIPPSIENIENLNQSTQLETEFLENIENFKVIAKTKKEELFEIPLAIEILHELILRFASFIKYVVVDDYYTSSDSKVQYVAEKIYSNIVRASKDLNEVEEEDLINVASKILVDNICLEQLNPLEMHSLLEKFISVKKDESICNNNKLSDCLEKCKQTQETKVKIESKVNTDNADSAYKLYSAYGVRNYFTESNNVSTFSPRKRSLTIVYEAPSETDRSTTQLLPEKNKFLLRSSYTNLLQQQSVGSFCQKCIDKSDFFKELEVKKDELWNLSTSSVINESAKNCSTSGSNALTPHISQDSMVDSVNENVTTIDSHTHLLDKYNFIPPESMRVLFSVVSLKGKDVENAGPYVERRPNLIEKNFTRLTESLSQDNSNDDLEVFNHYDVCSRCILKQTNFNDTDIAGLSNGQSIQGIFKHNKSENLLPFTNKEMENSSTTLLETLTNICEKDRGYKTHVIAKVGDGDMHYLASDCPPAHDPALHVKEHTKADLRKVIRKSVGMVTQPDTMDHITQT</sequence>
<protein>
    <submittedName>
        <fullName evidence="1">Uncharacterized protein</fullName>
    </submittedName>
</protein>
<gene>
    <name evidence="1" type="ORF">RN001_001915</name>
</gene>
<dbReference type="PANTHER" id="PTHR21963:SF1">
    <property type="entry name" value="SPERM-ASSOCIATED ANTIGEN 17"/>
    <property type="match status" value="1"/>
</dbReference>
<accession>A0AAN7SLJ8</accession>
<dbReference type="EMBL" id="JARPUR010000001">
    <property type="protein sequence ID" value="KAK4885644.1"/>
    <property type="molecule type" value="Genomic_DNA"/>
</dbReference>
<dbReference type="GO" id="GO:1990716">
    <property type="term" value="C:axonemal central apparatus"/>
    <property type="evidence" value="ECO:0007669"/>
    <property type="project" value="TreeGrafter"/>
</dbReference>
<comment type="caution">
    <text evidence="1">The sequence shown here is derived from an EMBL/GenBank/DDBJ whole genome shotgun (WGS) entry which is preliminary data.</text>
</comment>
<organism evidence="1 2">
    <name type="scientific">Aquatica leii</name>
    <dbReference type="NCBI Taxonomy" id="1421715"/>
    <lineage>
        <taxon>Eukaryota</taxon>
        <taxon>Metazoa</taxon>
        <taxon>Ecdysozoa</taxon>
        <taxon>Arthropoda</taxon>
        <taxon>Hexapoda</taxon>
        <taxon>Insecta</taxon>
        <taxon>Pterygota</taxon>
        <taxon>Neoptera</taxon>
        <taxon>Endopterygota</taxon>
        <taxon>Coleoptera</taxon>
        <taxon>Polyphaga</taxon>
        <taxon>Elateriformia</taxon>
        <taxon>Elateroidea</taxon>
        <taxon>Lampyridae</taxon>
        <taxon>Luciolinae</taxon>
        <taxon>Aquatica</taxon>
    </lineage>
</organism>
<dbReference type="PANTHER" id="PTHR21963">
    <property type="entry name" value="PF6"/>
    <property type="match status" value="1"/>
</dbReference>
<dbReference type="InterPro" id="IPR026173">
    <property type="entry name" value="SPAG17"/>
</dbReference>
<name>A0AAN7SLJ8_9COLE</name>
<dbReference type="Proteomes" id="UP001353858">
    <property type="component" value="Unassembled WGS sequence"/>
</dbReference>
<dbReference type="GO" id="GO:0005576">
    <property type="term" value="C:extracellular region"/>
    <property type="evidence" value="ECO:0007669"/>
    <property type="project" value="GOC"/>
</dbReference>